<feature type="transmembrane region" description="Helical" evidence="2">
    <location>
        <begin position="678"/>
        <end position="699"/>
    </location>
</feature>
<feature type="compositionally biased region" description="Low complexity" evidence="1">
    <location>
        <begin position="583"/>
        <end position="602"/>
    </location>
</feature>
<feature type="transmembrane region" description="Helical" evidence="2">
    <location>
        <begin position="171"/>
        <end position="189"/>
    </location>
</feature>
<protein>
    <submittedName>
        <fullName evidence="3">Uncharacterized protein</fullName>
    </submittedName>
</protein>
<reference evidence="3" key="1">
    <citation type="submission" date="2016-04" db="EMBL/GenBank/DDBJ databases">
        <authorList>
            <person name="Nguyen H.D."/>
            <person name="Samba Siva P."/>
            <person name="Cullis J."/>
            <person name="Levesque C.A."/>
            <person name="Hambleton S."/>
        </authorList>
    </citation>
    <scope>NUCLEOTIDE SEQUENCE</scope>
    <source>
        <strain evidence="3">DAOMC 236422</strain>
    </source>
</reference>
<feature type="transmembrane region" description="Helical" evidence="2">
    <location>
        <begin position="646"/>
        <end position="666"/>
    </location>
</feature>
<feature type="region of interest" description="Disordered" evidence="1">
    <location>
        <begin position="397"/>
        <end position="500"/>
    </location>
</feature>
<feature type="transmembrane region" description="Helical" evidence="2">
    <location>
        <begin position="133"/>
        <end position="151"/>
    </location>
</feature>
<evidence type="ECO:0000313" key="4">
    <source>
        <dbReference type="Proteomes" id="UP000078113"/>
    </source>
</evidence>
<proteinExistence type="predicted"/>
<organism evidence="3 4">
    <name type="scientific">Tilletia walkeri</name>
    <dbReference type="NCBI Taxonomy" id="117179"/>
    <lineage>
        <taxon>Eukaryota</taxon>
        <taxon>Fungi</taxon>
        <taxon>Dikarya</taxon>
        <taxon>Basidiomycota</taxon>
        <taxon>Ustilaginomycotina</taxon>
        <taxon>Exobasidiomycetes</taxon>
        <taxon>Tilletiales</taxon>
        <taxon>Tilletiaceae</taxon>
        <taxon>Tilletia</taxon>
    </lineage>
</organism>
<keyword evidence="2" id="KW-0812">Transmembrane</keyword>
<feature type="region of interest" description="Disordered" evidence="1">
    <location>
        <begin position="560"/>
        <end position="623"/>
    </location>
</feature>
<reference evidence="3" key="2">
    <citation type="journal article" date="2019" name="IMA Fungus">
        <title>Genome sequencing and comparison of five Tilletia species to identify candidate genes for the detection of regulated species infecting wheat.</title>
        <authorList>
            <person name="Nguyen H.D.T."/>
            <person name="Sultana T."/>
            <person name="Kesanakurti P."/>
            <person name="Hambleton S."/>
        </authorList>
    </citation>
    <scope>NUCLEOTIDE SEQUENCE</scope>
    <source>
        <strain evidence="3">DAOMC 236422</strain>
    </source>
</reference>
<dbReference type="AlphaFoldDB" id="A0A8X7T606"/>
<sequence>MEASLEFLLANKLMATAGKNMIATPTGAVDAPDVNRTMPAAVHNVSQLLAMARAPVPRLATLLFVIIAFVLTLFVLILAAVDAFRGILALKRRASRKNKNGAAAMSRSRQGQDMHLLEEEDAPTLLGSGWRPFYSFFVVLASMCQAVYLLLYLQGNRGAVPRQVQFSANNVAFASSISAALFLVLAMIPSNPATRLRLGSTMSNVRSGAWHYTIVLLVSLAPALAISLMVFGSFRYLRSFGHLDSALRTLIDTPALCSGQQTVPGNDTAGSCSVYTIAFLLQNEAGAAKANLAFKGIVLVCLGVLTAIVAHEALRALRYRQAALTDVHMQLEQARLENEDLGFGLDSDAGSLSEKSGHSGKSGDSRKSVFRSGMIAQAERDYLRYLHGLHISPMYREGSQSSASSYAPTYKSTGSSESATRKPIRKPPPSYRDISERSPSFSDVEEVDTRGVDLDTSDPIGGALQRQYGCVDVKRGPTVKSERSSSKSTRGMDVMASNSDEDIRRLPGYLNAHITKPETAARKSRDDDDGVDGLTRMRSSQRLGRVESLARARSLNMGDIDISTIDPAPGSGRRKPRGGRPMGSVSAPSSTSSGPRSRSPSTYTDETSRAQSQADDSHSRWSGNGYASSYRSSAARTLTAQQPHPGSIALTLSAAAAASTAALARTAPLRYRMQINRAVALTAVALFLLVIVVMLFLGNNLELGNRPQVELASAIWVWVLESGLHAAVLGLLIARGSGAVEEIPLAWPGGVPDLEQGYLASKEERV</sequence>
<name>A0A8X7T606_9BASI</name>
<feature type="transmembrane region" description="Helical" evidence="2">
    <location>
        <begin position="59"/>
        <end position="81"/>
    </location>
</feature>
<feature type="compositionally biased region" description="Basic and acidic residues" evidence="1">
    <location>
        <begin position="515"/>
        <end position="526"/>
    </location>
</feature>
<feature type="transmembrane region" description="Helical" evidence="2">
    <location>
        <begin position="209"/>
        <end position="231"/>
    </location>
</feature>
<dbReference type="EMBL" id="LWDG02000098">
    <property type="protein sequence ID" value="KAE8269353.1"/>
    <property type="molecule type" value="Genomic_DNA"/>
</dbReference>
<feature type="region of interest" description="Disordered" evidence="1">
    <location>
        <begin position="347"/>
        <end position="368"/>
    </location>
</feature>
<dbReference type="Proteomes" id="UP000078113">
    <property type="component" value="Unassembled WGS sequence"/>
</dbReference>
<feature type="compositionally biased region" description="Polar residues" evidence="1">
    <location>
        <begin position="603"/>
        <end position="614"/>
    </location>
</feature>
<gene>
    <name evidence="3" type="ORF">A4X09_0g2998</name>
</gene>
<keyword evidence="2" id="KW-1133">Transmembrane helix</keyword>
<accession>A0A8X7T606</accession>
<feature type="transmembrane region" description="Helical" evidence="2">
    <location>
        <begin position="292"/>
        <end position="310"/>
    </location>
</feature>
<keyword evidence="2" id="KW-0472">Membrane</keyword>
<feature type="compositionally biased region" description="Basic and acidic residues" evidence="1">
    <location>
        <begin position="355"/>
        <end position="367"/>
    </location>
</feature>
<feature type="transmembrane region" description="Helical" evidence="2">
    <location>
        <begin position="711"/>
        <end position="734"/>
    </location>
</feature>
<feature type="region of interest" description="Disordered" evidence="1">
    <location>
        <begin position="512"/>
        <end position="546"/>
    </location>
</feature>
<evidence type="ECO:0000256" key="2">
    <source>
        <dbReference type="SAM" id="Phobius"/>
    </source>
</evidence>
<keyword evidence="4" id="KW-1185">Reference proteome</keyword>
<feature type="compositionally biased region" description="Basic and acidic residues" evidence="1">
    <location>
        <begin position="472"/>
        <end position="485"/>
    </location>
</feature>
<evidence type="ECO:0000313" key="3">
    <source>
        <dbReference type="EMBL" id="KAE8269353.1"/>
    </source>
</evidence>
<evidence type="ECO:0000256" key="1">
    <source>
        <dbReference type="SAM" id="MobiDB-lite"/>
    </source>
</evidence>
<feature type="compositionally biased region" description="Polar residues" evidence="1">
    <location>
        <begin position="398"/>
        <end position="418"/>
    </location>
</feature>
<comment type="caution">
    <text evidence="3">The sequence shown here is derived from an EMBL/GenBank/DDBJ whole genome shotgun (WGS) entry which is preliminary data.</text>
</comment>